<dbReference type="SUPFAM" id="SSF53335">
    <property type="entry name" value="S-adenosyl-L-methionine-dependent methyltransferases"/>
    <property type="match status" value="1"/>
</dbReference>
<dbReference type="GO" id="GO:0032259">
    <property type="term" value="P:methylation"/>
    <property type="evidence" value="ECO:0007669"/>
    <property type="project" value="UniProtKB-KW"/>
</dbReference>
<proteinExistence type="predicted"/>
<accession>A0A2S6GTG1</accession>
<dbReference type="EMBL" id="PTIX01000005">
    <property type="protein sequence ID" value="PPK68494.1"/>
    <property type="molecule type" value="Genomic_DNA"/>
</dbReference>
<protein>
    <submittedName>
        <fullName evidence="2">FkbM family methyltransferase</fullName>
    </submittedName>
</protein>
<evidence type="ECO:0000313" key="2">
    <source>
        <dbReference type="EMBL" id="PPK68494.1"/>
    </source>
</evidence>
<comment type="caution">
    <text evidence="2">The sequence shown here is derived from an EMBL/GenBank/DDBJ whole genome shotgun (WGS) entry which is preliminary data.</text>
</comment>
<reference evidence="2 3" key="1">
    <citation type="submission" date="2018-02" db="EMBL/GenBank/DDBJ databases">
        <title>Genomic Encyclopedia of Archaeal and Bacterial Type Strains, Phase II (KMG-II): from individual species to whole genera.</title>
        <authorList>
            <person name="Goeker M."/>
        </authorList>
    </citation>
    <scope>NUCLEOTIDE SEQUENCE [LARGE SCALE GENOMIC DNA]</scope>
    <source>
        <strain evidence="2 3">YU 961-1</strain>
    </source>
</reference>
<dbReference type="InterPro" id="IPR006342">
    <property type="entry name" value="FkbM_mtfrase"/>
</dbReference>
<name>A0A2S6GTG1_9PSEU</name>
<keyword evidence="3" id="KW-1185">Reference proteome</keyword>
<dbReference type="RefSeq" id="WP_104478955.1">
    <property type="nucleotide sequence ID" value="NZ_CP154825.1"/>
</dbReference>
<dbReference type="Pfam" id="PF05050">
    <property type="entry name" value="Methyltransf_21"/>
    <property type="match status" value="1"/>
</dbReference>
<keyword evidence="2" id="KW-0489">Methyltransferase</keyword>
<dbReference type="NCBIfam" id="TIGR01444">
    <property type="entry name" value="fkbM_fam"/>
    <property type="match status" value="1"/>
</dbReference>
<dbReference type="InterPro" id="IPR029063">
    <property type="entry name" value="SAM-dependent_MTases_sf"/>
</dbReference>
<gene>
    <name evidence="2" type="ORF">CLV40_105223</name>
</gene>
<evidence type="ECO:0000313" key="3">
    <source>
        <dbReference type="Proteomes" id="UP000239203"/>
    </source>
</evidence>
<dbReference type="GO" id="GO:0008168">
    <property type="term" value="F:methyltransferase activity"/>
    <property type="evidence" value="ECO:0007669"/>
    <property type="project" value="UniProtKB-KW"/>
</dbReference>
<evidence type="ECO:0000259" key="1">
    <source>
        <dbReference type="Pfam" id="PF05050"/>
    </source>
</evidence>
<dbReference type="PANTHER" id="PTHR34203">
    <property type="entry name" value="METHYLTRANSFERASE, FKBM FAMILY PROTEIN"/>
    <property type="match status" value="1"/>
</dbReference>
<dbReference type="Proteomes" id="UP000239203">
    <property type="component" value="Unassembled WGS sequence"/>
</dbReference>
<dbReference type="Gene3D" id="3.40.50.150">
    <property type="entry name" value="Vaccinia Virus protein VP39"/>
    <property type="match status" value="1"/>
</dbReference>
<sequence length="253" mass="27332">MSDTSAVGVEDISLVELSADYRCYAPTDPDGHYLELRFVYAEILEGDTYSAEIGKLPPDALVLDIGANVGMFSYAVKRARPGATVLAFEPMPRTIGALHRNIELHGLDGVTVYPVALGTEESTAEFTFYPQAPANSTRYPEQKTLLIALLETALTIEVPVTTVATVLAGRAEDGPIDLVKIDVEGAELEVLRGFSDADWARAAAFVVEVHDFDGNLAAVRSLLAERGYDVVVTPAPLIPEEQAMYLVHARRPA</sequence>
<dbReference type="AlphaFoldDB" id="A0A2S6GTG1"/>
<feature type="domain" description="Methyltransferase FkbM" evidence="1">
    <location>
        <begin position="64"/>
        <end position="229"/>
    </location>
</feature>
<organism evidence="2 3">
    <name type="scientific">Actinokineospora auranticolor</name>
    <dbReference type="NCBI Taxonomy" id="155976"/>
    <lineage>
        <taxon>Bacteria</taxon>
        <taxon>Bacillati</taxon>
        <taxon>Actinomycetota</taxon>
        <taxon>Actinomycetes</taxon>
        <taxon>Pseudonocardiales</taxon>
        <taxon>Pseudonocardiaceae</taxon>
        <taxon>Actinokineospora</taxon>
    </lineage>
</organism>
<dbReference type="InterPro" id="IPR052514">
    <property type="entry name" value="SAM-dependent_MTase"/>
</dbReference>
<keyword evidence="2" id="KW-0808">Transferase</keyword>
<dbReference type="PANTHER" id="PTHR34203:SF15">
    <property type="entry name" value="SLL1173 PROTEIN"/>
    <property type="match status" value="1"/>
</dbReference>
<dbReference type="OrthoDB" id="424472at2"/>